<gene>
    <name evidence="5" type="ORF">GCM10007853_09130</name>
</gene>
<dbReference type="SMART" id="SM00028">
    <property type="entry name" value="TPR"/>
    <property type="match status" value="5"/>
</dbReference>
<dbReference type="Gene3D" id="1.25.40.10">
    <property type="entry name" value="Tetratricopeptide repeat domain"/>
    <property type="match status" value="1"/>
</dbReference>
<dbReference type="EMBL" id="BSNK01000001">
    <property type="protein sequence ID" value="GLQ23039.1"/>
    <property type="molecule type" value="Genomic_DNA"/>
</dbReference>
<evidence type="ECO:0000313" key="6">
    <source>
        <dbReference type="Proteomes" id="UP001161391"/>
    </source>
</evidence>
<feature type="signal peptide" evidence="4">
    <location>
        <begin position="1"/>
        <end position="22"/>
    </location>
</feature>
<dbReference type="PROSITE" id="PS50005">
    <property type="entry name" value="TPR"/>
    <property type="match status" value="3"/>
</dbReference>
<reference evidence="5" key="2">
    <citation type="submission" date="2023-01" db="EMBL/GenBank/DDBJ databases">
        <title>Draft genome sequence of Algimonas ampicilliniresistens strain NBRC 108219.</title>
        <authorList>
            <person name="Sun Q."/>
            <person name="Mori K."/>
        </authorList>
    </citation>
    <scope>NUCLEOTIDE SEQUENCE</scope>
    <source>
        <strain evidence="5">NBRC 108219</strain>
    </source>
</reference>
<keyword evidence="2 3" id="KW-0802">TPR repeat</keyword>
<dbReference type="Pfam" id="PF07719">
    <property type="entry name" value="TPR_2"/>
    <property type="match status" value="1"/>
</dbReference>
<organism evidence="5 6">
    <name type="scientific">Algimonas ampicilliniresistens</name>
    <dbReference type="NCBI Taxonomy" id="1298735"/>
    <lineage>
        <taxon>Bacteria</taxon>
        <taxon>Pseudomonadati</taxon>
        <taxon>Pseudomonadota</taxon>
        <taxon>Alphaproteobacteria</taxon>
        <taxon>Maricaulales</taxon>
        <taxon>Robiginitomaculaceae</taxon>
        <taxon>Algimonas</taxon>
    </lineage>
</organism>
<evidence type="ECO:0000256" key="1">
    <source>
        <dbReference type="ARBA" id="ARBA00022737"/>
    </source>
</evidence>
<accession>A0ABQ5V8H8</accession>
<keyword evidence="6" id="KW-1185">Reference proteome</keyword>
<dbReference type="Proteomes" id="UP001161391">
    <property type="component" value="Unassembled WGS sequence"/>
</dbReference>
<evidence type="ECO:0008006" key="7">
    <source>
        <dbReference type="Google" id="ProtNLM"/>
    </source>
</evidence>
<dbReference type="InterPro" id="IPR019734">
    <property type="entry name" value="TPR_rpt"/>
</dbReference>
<feature type="repeat" description="TPR" evidence="3">
    <location>
        <begin position="515"/>
        <end position="548"/>
    </location>
</feature>
<keyword evidence="4" id="KW-0732">Signal</keyword>
<protein>
    <recommendedName>
        <fullName evidence="7">Tetratricopeptide repeat protein</fullName>
    </recommendedName>
</protein>
<dbReference type="InterPro" id="IPR013105">
    <property type="entry name" value="TPR_2"/>
</dbReference>
<reference evidence="5" key="1">
    <citation type="journal article" date="2014" name="Int. J. Syst. Evol. Microbiol.">
        <title>Complete genome of a new Firmicutes species belonging to the dominant human colonic microbiota ('Ruminococcus bicirculans') reveals two chromosomes and a selective capacity to utilize plant glucans.</title>
        <authorList>
            <consortium name="NISC Comparative Sequencing Program"/>
            <person name="Wegmann U."/>
            <person name="Louis P."/>
            <person name="Goesmann A."/>
            <person name="Henrissat B."/>
            <person name="Duncan S.H."/>
            <person name="Flint H.J."/>
        </authorList>
    </citation>
    <scope>NUCLEOTIDE SEQUENCE</scope>
    <source>
        <strain evidence="5">NBRC 108219</strain>
    </source>
</reference>
<sequence length="568" mass="63585">MMFRSFCLSAAFALIPIGSSFAAETAFEGERARMLGDYLSGSYARYLNDPKAQSQFFQDAFSLAPTDNRLGRLAVYSALFSGDRKLARDTAERLYRQDKSESMSRAVLSVDAFAKGRTARVRKYATEPTADITMGIAMNIVLGWTLVDEGKHEAARKVFSEMGGATYFTHLGQLQLAKLEGRLGNIEAAQAAFDAVEDSGLAPLEYGLARARFEAANKMPAEAQARLQAMIDDNPAADIGPVGSYLDRLKTGKRLPKLSVRAEAARALTEPSFAFFVRNNSTEGGETFLRFARWVDPDFDRAAVWLAGLLEETHPVMDDVTRAEVVALYQSVDEDSPYFVNARLGEANQLFDQKIDEPALQILQSLAMSHPSYFTREALGRARFFRENWKEALPFYTQLVESLSDDDLKANPEPLRLRGIIYERLGMWPDAEADFLRVLDYQPDDADTLNYLGYTWVDRGENLTRGFELIERAVELEPDSGAIIDSLGWAHYKLGQYDDAKKYLEQAVVLTPYSATIIDHLGDAYWKLGRKREATYQWQRALEYDATEEEAIAIQLKLDSGPDAIPAQ</sequence>
<feature type="chain" id="PRO_5045395297" description="Tetratricopeptide repeat protein" evidence="4">
    <location>
        <begin position="23"/>
        <end position="568"/>
    </location>
</feature>
<feature type="repeat" description="TPR" evidence="3">
    <location>
        <begin position="412"/>
        <end position="445"/>
    </location>
</feature>
<dbReference type="PANTHER" id="PTHR44749:SF1">
    <property type="entry name" value="TETRATRICOPEPTIDE-LIKE HELICAL DOMAIN-CONTAINING PROTEIN"/>
    <property type="match status" value="1"/>
</dbReference>
<name>A0ABQ5V8H8_9PROT</name>
<dbReference type="RefSeq" id="WP_284388047.1">
    <property type="nucleotide sequence ID" value="NZ_BSNK01000001.1"/>
</dbReference>
<keyword evidence="1" id="KW-0677">Repeat</keyword>
<feature type="repeat" description="TPR" evidence="3">
    <location>
        <begin position="481"/>
        <end position="514"/>
    </location>
</feature>
<evidence type="ECO:0000313" key="5">
    <source>
        <dbReference type="EMBL" id="GLQ23039.1"/>
    </source>
</evidence>
<dbReference type="Pfam" id="PF13432">
    <property type="entry name" value="TPR_16"/>
    <property type="match status" value="1"/>
</dbReference>
<evidence type="ECO:0000256" key="3">
    <source>
        <dbReference type="PROSITE-ProRule" id="PRU00339"/>
    </source>
</evidence>
<dbReference type="PANTHER" id="PTHR44749">
    <property type="entry name" value="SUPPRESSOR OF RPS4-RLD 1"/>
    <property type="match status" value="1"/>
</dbReference>
<dbReference type="InterPro" id="IPR011990">
    <property type="entry name" value="TPR-like_helical_dom_sf"/>
</dbReference>
<evidence type="ECO:0000256" key="4">
    <source>
        <dbReference type="SAM" id="SignalP"/>
    </source>
</evidence>
<dbReference type="InterPro" id="IPR044650">
    <property type="entry name" value="SRFR1-like"/>
</dbReference>
<proteinExistence type="predicted"/>
<comment type="caution">
    <text evidence="5">The sequence shown here is derived from an EMBL/GenBank/DDBJ whole genome shotgun (WGS) entry which is preliminary data.</text>
</comment>
<evidence type="ECO:0000256" key="2">
    <source>
        <dbReference type="ARBA" id="ARBA00022803"/>
    </source>
</evidence>
<dbReference type="SUPFAM" id="SSF48452">
    <property type="entry name" value="TPR-like"/>
    <property type="match status" value="1"/>
</dbReference>